<dbReference type="EMBL" id="AGNL01030876">
    <property type="protein sequence ID" value="EJK56667.1"/>
    <property type="molecule type" value="Genomic_DNA"/>
</dbReference>
<reference evidence="1 2" key="1">
    <citation type="journal article" date="2012" name="Genome Biol.">
        <title>Genome and low-iron response of an oceanic diatom adapted to chronic iron limitation.</title>
        <authorList>
            <person name="Lommer M."/>
            <person name="Specht M."/>
            <person name="Roy A.S."/>
            <person name="Kraemer L."/>
            <person name="Andreson R."/>
            <person name="Gutowska M.A."/>
            <person name="Wolf J."/>
            <person name="Bergner S.V."/>
            <person name="Schilhabel M.B."/>
            <person name="Klostermeier U.C."/>
            <person name="Beiko R.G."/>
            <person name="Rosenstiel P."/>
            <person name="Hippler M."/>
            <person name="Laroche J."/>
        </authorList>
    </citation>
    <scope>NUCLEOTIDE SEQUENCE [LARGE SCALE GENOMIC DNA]</scope>
    <source>
        <strain evidence="1 2">CCMP1005</strain>
    </source>
</reference>
<proteinExistence type="predicted"/>
<evidence type="ECO:0000313" key="2">
    <source>
        <dbReference type="Proteomes" id="UP000266841"/>
    </source>
</evidence>
<dbReference type="InterPro" id="IPR013762">
    <property type="entry name" value="Integrase-like_cat_sf"/>
</dbReference>
<dbReference type="Proteomes" id="UP000266841">
    <property type="component" value="Unassembled WGS sequence"/>
</dbReference>
<evidence type="ECO:0000313" key="1">
    <source>
        <dbReference type="EMBL" id="EJK56667.1"/>
    </source>
</evidence>
<name>K0SDH6_THAOC</name>
<dbReference type="AlphaFoldDB" id="K0SDH6"/>
<gene>
    <name evidence="1" type="ORF">THAOC_23403</name>
</gene>
<dbReference type="GO" id="GO:0003677">
    <property type="term" value="F:DNA binding"/>
    <property type="evidence" value="ECO:0007669"/>
    <property type="project" value="InterPro"/>
</dbReference>
<protein>
    <submittedName>
        <fullName evidence="1">Uncharacterized protein</fullName>
    </submittedName>
</protein>
<comment type="caution">
    <text evidence="1">The sequence shown here is derived from an EMBL/GenBank/DDBJ whole genome shotgun (WGS) entry which is preliminary data.</text>
</comment>
<sequence>MSIRRSISVALVYGSFVPARPPQPPISTFWVPLTAFIGPSLGFLPEDVSARSLRAAGANALLFAKVDTDVIRLIGRWRSDEMLRYLHVQAAPLMADYSRRMITAGQYHLIPNQMVPMN</sequence>
<dbReference type="GO" id="GO:0015074">
    <property type="term" value="P:DNA integration"/>
    <property type="evidence" value="ECO:0007669"/>
    <property type="project" value="InterPro"/>
</dbReference>
<organism evidence="1 2">
    <name type="scientific">Thalassiosira oceanica</name>
    <name type="common">Marine diatom</name>
    <dbReference type="NCBI Taxonomy" id="159749"/>
    <lineage>
        <taxon>Eukaryota</taxon>
        <taxon>Sar</taxon>
        <taxon>Stramenopiles</taxon>
        <taxon>Ochrophyta</taxon>
        <taxon>Bacillariophyta</taxon>
        <taxon>Coscinodiscophyceae</taxon>
        <taxon>Thalassiosirophycidae</taxon>
        <taxon>Thalassiosirales</taxon>
        <taxon>Thalassiosiraceae</taxon>
        <taxon>Thalassiosira</taxon>
    </lineage>
</organism>
<keyword evidence="2" id="KW-1185">Reference proteome</keyword>
<dbReference type="Gene3D" id="1.10.443.10">
    <property type="entry name" value="Intergrase catalytic core"/>
    <property type="match status" value="1"/>
</dbReference>
<accession>K0SDH6</accession>
<dbReference type="OrthoDB" id="92990at2759"/>
<dbReference type="GO" id="GO:0006310">
    <property type="term" value="P:DNA recombination"/>
    <property type="evidence" value="ECO:0007669"/>
    <property type="project" value="InterPro"/>
</dbReference>